<reference evidence="6" key="2">
    <citation type="submission" date="2017-11" db="EMBL/GenBank/DDBJ databases">
        <authorList>
            <person name="Das S.K."/>
        </authorList>
    </citation>
    <scope>NUCLEOTIDE SEQUENCE</scope>
    <source>
        <strain evidence="6">S4-41</strain>
    </source>
</reference>
<name>A0ABT6I2U9_9GAMM</name>
<feature type="transmembrane region" description="Helical" evidence="5">
    <location>
        <begin position="55"/>
        <end position="74"/>
    </location>
</feature>
<organism evidence="6 7">
    <name type="scientific">Salinicola acroporae</name>
    <dbReference type="NCBI Taxonomy" id="1541440"/>
    <lineage>
        <taxon>Bacteria</taxon>
        <taxon>Pseudomonadati</taxon>
        <taxon>Pseudomonadota</taxon>
        <taxon>Gammaproteobacteria</taxon>
        <taxon>Oceanospirillales</taxon>
        <taxon>Halomonadaceae</taxon>
        <taxon>Salinicola</taxon>
    </lineage>
</organism>
<comment type="caution">
    <text evidence="6">The sequence shown here is derived from an EMBL/GenBank/DDBJ whole genome shotgun (WGS) entry which is preliminary data.</text>
</comment>
<dbReference type="PANTHER" id="PTHR10283">
    <property type="entry name" value="SOLUTE CARRIER FAMILY 13 MEMBER"/>
    <property type="match status" value="1"/>
</dbReference>
<feature type="transmembrane region" description="Helical" evidence="5">
    <location>
        <begin position="358"/>
        <end position="379"/>
    </location>
</feature>
<gene>
    <name evidence="6" type="ORF">CUR86_05490</name>
</gene>
<comment type="subcellular location">
    <subcellularLocation>
        <location evidence="1">Membrane</location>
        <topology evidence="1">Multi-pass membrane protein</topology>
    </subcellularLocation>
</comment>
<evidence type="ECO:0000256" key="5">
    <source>
        <dbReference type="SAM" id="Phobius"/>
    </source>
</evidence>
<feature type="transmembrane region" description="Helical" evidence="5">
    <location>
        <begin position="86"/>
        <end position="105"/>
    </location>
</feature>
<evidence type="ECO:0000313" key="6">
    <source>
        <dbReference type="EMBL" id="MDH4571976.1"/>
    </source>
</evidence>
<dbReference type="RefSeq" id="WP_110715816.1">
    <property type="nucleotide sequence ID" value="NZ_PGFS01000001.1"/>
</dbReference>
<reference evidence="6" key="1">
    <citation type="journal article" date="2015" name="Antonie Van Leeuwenhoek">
        <title>Comparative 16S rRNA signatures and multilocus sequence analysis for the genus Salinicola and description of Salinicola acroporae sp. nov., isolated from coral Acropora digitifera.</title>
        <authorList>
            <person name="Lepcha R.T."/>
            <person name="Poddar A."/>
            <person name="Schumann P."/>
            <person name="Das S.K."/>
        </authorList>
    </citation>
    <scope>NUCLEOTIDE SEQUENCE</scope>
    <source>
        <strain evidence="6">S4-41</strain>
    </source>
</reference>
<feature type="transmembrane region" description="Helical" evidence="5">
    <location>
        <begin position="391"/>
        <end position="414"/>
    </location>
</feature>
<feature type="transmembrane region" description="Helical" evidence="5">
    <location>
        <begin position="434"/>
        <end position="454"/>
    </location>
</feature>
<sequence length="460" mass="48445">MMSSSVTAPPWRQGLSLLALLGALGWLLLGSADGSVVQAGIVVVLCIGLWATGWLPQWLTALIFFTLCTVAKVAPASTAFAGFESAATWLVFSGMVIGAAINHTGLGERVAARIGPHLASGYPQAVVGIGLLGLIASFFMPSAMGRIVLLVPILLTLVDRFGYAPGDPGRIGILLSGIMSSFLPTFTILPANVPNNVLMGASEAVLGYSPSYGEYLLLHFPVLGLLKWALIMALILWQFRAAPPSPFTAEAPSRLGRGGNLMGVLLGFAVLMWMTDAWHGISPAWIGMLVALACLFPGSGLLPARPLQQMNLEPFIYVAGIVSLGALAHQSGLGEAIAGRLLDVLPLSPQSTAGNFTWLAVIATVLGMLVTLPGVPAVMTPLAPQLADVTGWAPSAVVMSQVIGFSTVVFPYQSPPLIIGLLTSGVTIRQAMRITLPLALITIVLLWPLDFVWWRWLGMI</sequence>
<evidence type="ECO:0000256" key="3">
    <source>
        <dbReference type="ARBA" id="ARBA00022989"/>
    </source>
</evidence>
<keyword evidence="7" id="KW-1185">Reference proteome</keyword>
<feature type="transmembrane region" description="Helical" evidence="5">
    <location>
        <begin position="170"/>
        <end position="189"/>
    </location>
</feature>
<evidence type="ECO:0000256" key="1">
    <source>
        <dbReference type="ARBA" id="ARBA00004141"/>
    </source>
</evidence>
<keyword evidence="3 5" id="KW-1133">Transmembrane helix</keyword>
<dbReference type="EMBL" id="PGFS01000001">
    <property type="protein sequence ID" value="MDH4571976.1"/>
    <property type="molecule type" value="Genomic_DNA"/>
</dbReference>
<protein>
    <submittedName>
        <fullName evidence="6">Sodium:sulfate symporter</fullName>
    </submittedName>
</protein>
<keyword evidence="2 5" id="KW-0812">Transmembrane</keyword>
<proteinExistence type="predicted"/>
<keyword evidence="4 5" id="KW-0472">Membrane</keyword>
<accession>A0ABT6I2U9</accession>
<evidence type="ECO:0000256" key="4">
    <source>
        <dbReference type="ARBA" id="ARBA00023136"/>
    </source>
</evidence>
<evidence type="ECO:0000256" key="2">
    <source>
        <dbReference type="ARBA" id="ARBA00022692"/>
    </source>
</evidence>
<feature type="transmembrane region" description="Helical" evidence="5">
    <location>
        <begin position="281"/>
        <end position="303"/>
    </location>
</feature>
<feature type="transmembrane region" description="Helical" evidence="5">
    <location>
        <begin position="125"/>
        <end position="158"/>
    </location>
</feature>
<evidence type="ECO:0000313" key="7">
    <source>
        <dbReference type="Proteomes" id="UP001162135"/>
    </source>
</evidence>
<dbReference type="Pfam" id="PF00939">
    <property type="entry name" value="Na_sulph_symp"/>
    <property type="match status" value="1"/>
</dbReference>
<feature type="transmembrane region" description="Helical" evidence="5">
    <location>
        <begin position="258"/>
        <end position="275"/>
    </location>
</feature>
<dbReference type="InterPro" id="IPR001898">
    <property type="entry name" value="SLC13A/DASS"/>
</dbReference>
<feature type="transmembrane region" description="Helical" evidence="5">
    <location>
        <begin position="216"/>
        <end position="237"/>
    </location>
</feature>
<dbReference type="Proteomes" id="UP001162135">
    <property type="component" value="Unassembled WGS sequence"/>
</dbReference>